<keyword evidence="1" id="KW-0732">Signal</keyword>
<reference evidence="4 5" key="1">
    <citation type="submission" date="2023-07" db="EMBL/GenBank/DDBJ databases">
        <title>Novel Shewanella species isolated from Baltic Sea sediments.</title>
        <authorList>
            <person name="Martin-Rodriguez A.J."/>
        </authorList>
    </citation>
    <scope>NUCLEOTIDE SEQUENCE [LARGE SCALE GENOMIC DNA]</scope>
    <source>
        <strain evidence="4 5">SP2S1-2</strain>
    </source>
</reference>
<dbReference type="InterPro" id="IPR010425">
    <property type="entry name" value="Caps_synth_GfcC-like_C"/>
</dbReference>
<proteinExistence type="predicted"/>
<accession>A0ABU3FUF6</accession>
<dbReference type="RefSeq" id="WP_311891497.1">
    <property type="nucleotide sequence ID" value="NZ_JAUOES010000002.1"/>
</dbReference>
<evidence type="ECO:0000256" key="1">
    <source>
        <dbReference type="SAM" id="SignalP"/>
    </source>
</evidence>
<comment type="caution">
    <text evidence="4">The sequence shown here is derived from an EMBL/GenBank/DDBJ whole genome shotgun (WGS) entry which is preliminary data.</text>
</comment>
<protein>
    <submittedName>
        <fullName evidence="4">Capsule biosynthesis GfcC family protein</fullName>
    </submittedName>
</protein>
<dbReference type="EMBL" id="JAUOES010000002">
    <property type="protein sequence ID" value="MDT3279005.1"/>
    <property type="molecule type" value="Genomic_DNA"/>
</dbReference>
<organism evidence="4 5">
    <name type="scientific">Shewanella scandinavica</name>
    <dbReference type="NCBI Taxonomy" id="3063538"/>
    <lineage>
        <taxon>Bacteria</taxon>
        <taxon>Pseudomonadati</taxon>
        <taxon>Pseudomonadota</taxon>
        <taxon>Gammaproteobacteria</taxon>
        <taxon>Alteromonadales</taxon>
        <taxon>Shewanellaceae</taxon>
        <taxon>Shewanella</taxon>
    </lineage>
</organism>
<dbReference type="Pfam" id="PF06251">
    <property type="entry name" value="Caps_syn_GfcC_C"/>
    <property type="match status" value="1"/>
</dbReference>
<evidence type="ECO:0000313" key="5">
    <source>
        <dbReference type="Proteomes" id="UP001249505"/>
    </source>
</evidence>
<feature type="chain" id="PRO_5046039754" evidence="1">
    <location>
        <begin position="23"/>
        <end position="261"/>
    </location>
</feature>
<sequence>MRYYIAPLALVLSSALTATVHAETQLFISTSTNQDAQVQLNYPTAVRIEQIVQDGLQQLPAYNKTTNKEVVPIYWLGAALLDIQNTAALETKRQQVLSQLAKMGQVKDDSAYIAKLAKLAQLIRSLQLGQRVMQPMDIDLIRINDSYNSLIDGRFLLVLPPRPSTVTVLGAVAQTGDLAWQGQKTSKDYLKQAGLLDNAETSFVWIIQPDGKAIKQPIAYWNHQEQDIAPGASLYVEFSSLFDDYTQLNENIVELLRNRAL</sequence>
<keyword evidence="5" id="KW-1185">Reference proteome</keyword>
<feature type="domain" description="Capsule biosynthesis GfcC-like N-terminal" evidence="3">
    <location>
        <begin position="36"/>
        <end position="162"/>
    </location>
</feature>
<name>A0ABU3FUF6_9GAMM</name>
<dbReference type="Pfam" id="PF20616">
    <property type="entry name" value="Caps_syn_GfcC_N"/>
    <property type="match status" value="1"/>
</dbReference>
<feature type="domain" description="Capsule biosynthesis GfcC-like C-terminal" evidence="2">
    <location>
        <begin position="175"/>
        <end position="259"/>
    </location>
</feature>
<dbReference type="InterPro" id="IPR046459">
    <property type="entry name" value="Caps_syn_GfcC_N"/>
</dbReference>
<feature type="signal peptide" evidence="1">
    <location>
        <begin position="1"/>
        <end position="22"/>
    </location>
</feature>
<dbReference type="Proteomes" id="UP001249505">
    <property type="component" value="Unassembled WGS sequence"/>
</dbReference>
<gene>
    <name evidence="4" type="ORF">Q4Q50_01640</name>
</gene>
<evidence type="ECO:0000259" key="3">
    <source>
        <dbReference type="Pfam" id="PF20616"/>
    </source>
</evidence>
<evidence type="ECO:0000259" key="2">
    <source>
        <dbReference type="Pfam" id="PF06251"/>
    </source>
</evidence>
<evidence type="ECO:0000313" key="4">
    <source>
        <dbReference type="EMBL" id="MDT3279005.1"/>
    </source>
</evidence>
<dbReference type="Gene3D" id="3.10.560.10">
    <property type="entry name" value="Outer membrane lipoprotein wza domain like"/>
    <property type="match status" value="1"/>
</dbReference>